<proteinExistence type="predicted"/>
<gene>
    <name evidence="2" type="ORF">CCMP2556_LOCUS31957</name>
</gene>
<protein>
    <submittedName>
        <fullName evidence="2">Uncharacterized protein</fullName>
    </submittedName>
</protein>
<dbReference type="Proteomes" id="UP001642484">
    <property type="component" value="Unassembled WGS sequence"/>
</dbReference>
<feature type="compositionally biased region" description="Basic and acidic residues" evidence="1">
    <location>
        <begin position="121"/>
        <end position="139"/>
    </location>
</feature>
<name>A0ABP0NNF1_9DINO</name>
<evidence type="ECO:0000256" key="1">
    <source>
        <dbReference type="SAM" id="MobiDB-lite"/>
    </source>
</evidence>
<dbReference type="EMBL" id="CAXAMN010021963">
    <property type="protein sequence ID" value="CAK9065003.1"/>
    <property type="molecule type" value="Genomic_DNA"/>
</dbReference>
<sequence>STPPRRPARTATEASLAVSPSKWGEVVSSLPVVRLSGQSSEIGSPSRDLGQPAVREPLAVPAVLSSNETPTLWSFEPKPRPKVSPAQPSASSDFWKTHEQYAIQRSRQSGRSANQSSLFEPKQRERLELARRSALEGRGQEPSALNSYLPARRVRPTESAPNSGYVNDAPSPSSPAAKDSADCGPDAYHLLQQLAKKLNLSGPPLDYLAGPSDPLVSAANGVYQQMASAAWHQAAASAALQPNQDPWRPSTPHVESAFCLTEMVEFLKRRLEAQSKQMRRRVSLRACHIWAIREGYHFNIITLNGICLFLPHLAACKCYLLTSGDVSMSDDDRLLWKSRLHEEQKQNCYLLWLTP</sequence>
<evidence type="ECO:0000313" key="3">
    <source>
        <dbReference type="Proteomes" id="UP001642484"/>
    </source>
</evidence>
<comment type="caution">
    <text evidence="2">The sequence shown here is derived from an EMBL/GenBank/DDBJ whole genome shotgun (WGS) entry which is preliminary data.</text>
</comment>
<evidence type="ECO:0000313" key="2">
    <source>
        <dbReference type="EMBL" id="CAK9065003.1"/>
    </source>
</evidence>
<feature type="region of interest" description="Disordered" evidence="1">
    <location>
        <begin position="66"/>
        <end position="184"/>
    </location>
</feature>
<organism evidence="2 3">
    <name type="scientific">Durusdinium trenchii</name>
    <dbReference type="NCBI Taxonomy" id="1381693"/>
    <lineage>
        <taxon>Eukaryota</taxon>
        <taxon>Sar</taxon>
        <taxon>Alveolata</taxon>
        <taxon>Dinophyceae</taxon>
        <taxon>Suessiales</taxon>
        <taxon>Symbiodiniaceae</taxon>
        <taxon>Durusdinium</taxon>
    </lineage>
</organism>
<accession>A0ABP0NNF1</accession>
<reference evidence="2 3" key="1">
    <citation type="submission" date="2024-02" db="EMBL/GenBank/DDBJ databases">
        <authorList>
            <person name="Chen Y."/>
            <person name="Shah S."/>
            <person name="Dougan E. K."/>
            <person name="Thang M."/>
            <person name="Chan C."/>
        </authorList>
    </citation>
    <scope>NUCLEOTIDE SEQUENCE [LARGE SCALE GENOMIC DNA]</scope>
</reference>
<keyword evidence="3" id="KW-1185">Reference proteome</keyword>
<feature type="non-terminal residue" evidence="2">
    <location>
        <position position="1"/>
    </location>
</feature>
<feature type="compositionally biased region" description="Polar residues" evidence="1">
    <location>
        <begin position="103"/>
        <end position="118"/>
    </location>
</feature>
<feature type="region of interest" description="Disordered" evidence="1">
    <location>
        <begin position="1"/>
        <end position="20"/>
    </location>
</feature>
<feature type="compositionally biased region" description="Low complexity" evidence="1">
    <location>
        <begin position="168"/>
        <end position="178"/>
    </location>
</feature>